<keyword evidence="2" id="KW-0805">Transcription regulation</keyword>
<evidence type="ECO:0000256" key="4">
    <source>
        <dbReference type="ARBA" id="ARBA00023163"/>
    </source>
</evidence>
<evidence type="ECO:0000313" key="8">
    <source>
        <dbReference type="Proteomes" id="UP001519295"/>
    </source>
</evidence>
<organism evidence="7 8">
    <name type="scientific">Pseudonocardia parietis</name>
    <dbReference type="NCBI Taxonomy" id="570936"/>
    <lineage>
        <taxon>Bacteria</taxon>
        <taxon>Bacillati</taxon>
        <taxon>Actinomycetota</taxon>
        <taxon>Actinomycetes</taxon>
        <taxon>Pseudonocardiales</taxon>
        <taxon>Pseudonocardiaceae</taxon>
        <taxon>Pseudonocardia</taxon>
    </lineage>
</organism>
<evidence type="ECO:0000256" key="1">
    <source>
        <dbReference type="ARBA" id="ARBA00022491"/>
    </source>
</evidence>
<comment type="caution">
    <text evidence="7">The sequence shown here is derived from an EMBL/GenBank/DDBJ whole genome shotgun (WGS) entry which is preliminary data.</text>
</comment>
<dbReference type="Proteomes" id="UP001519295">
    <property type="component" value="Unassembled WGS sequence"/>
</dbReference>
<name>A0ABS4VV15_9PSEU</name>
<feature type="domain" description="HTH tetR-type" evidence="6">
    <location>
        <begin position="4"/>
        <end position="64"/>
    </location>
</feature>
<proteinExistence type="predicted"/>
<evidence type="ECO:0000256" key="3">
    <source>
        <dbReference type="ARBA" id="ARBA00023125"/>
    </source>
</evidence>
<dbReference type="EMBL" id="JAGINU010000001">
    <property type="protein sequence ID" value="MBP2367775.1"/>
    <property type="molecule type" value="Genomic_DNA"/>
</dbReference>
<dbReference type="RefSeq" id="WP_210027945.1">
    <property type="nucleotide sequence ID" value="NZ_JAGINU010000001.1"/>
</dbReference>
<dbReference type="InterPro" id="IPR050109">
    <property type="entry name" value="HTH-type_TetR-like_transc_reg"/>
</dbReference>
<keyword evidence="3 5" id="KW-0238">DNA-binding</keyword>
<dbReference type="InterPro" id="IPR041490">
    <property type="entry name" value="KstR2_TetR_C"/>
</dbReference>
<keyword evidence="8" id="KW-1185">Reference proteome</keyword>
<dbReference type="PROSITE" id="PS50977">
    <property type="entry name" value="HTH_TETR_2"/>
    <property type="match status" value="1"/>
</dbReference>
<dbReference type="Pfam" id="PF00440">
    <property type="entry name" value="TetR_N"/>
    <property type="match status" value="1"/>
</dbReference>
<dbReference type="Gene3D" id="1.10.10.60">
    <property type="entry name" value="Homeodomain-like"/>
    <property type="match status" value="1"/>
</dbReference>
<evidence type="ECO:0000313" key="7">
    <source>
        <dbReference type="EMBL" id="MBP2367775.1"/>
    </source>
</evidence>
<dbReference type="SUPFAM" id="SSF48498">
    <property type="entry name" value="Tetracyclin repressor-like, C-terminal domain"/>
    <property type="match status" value="1"/>
</dbReference>
<evidence type="ECO:0000256" key="5">
    <source>
        <dbReference type="PROSITE-ProRule" id="PRU00335"/>
    </source>
</evidence>
<reference evidence="7 8" key="1">
    <citation type="submission" date="2021-03" db="EMBL/GenBank/DDBJ databases">
        <title>Sequencing the genomes of 1000 actinobacteria strains.</title>
        <authorList>
            <person name="Klenk H.-P."/>
        </authorList>
    </citation>
    <scope>NUCLEOTIDE SEQUENCE [LARGE SCALE GENOMIC DNA]</scope>
    <source>
        <strain evidence="7 8">DSM 45256</strain>
    </source>
</reference>
<keyword evidence="4" id="KW-0804">Transcription</keyword>
<sequence>MPRPSRWTDLVTAAGEEFREHGYDHATLEGIGARVGILKGSVYNYVGSKEELLLAVVEGPARALLKELERLREDTGSSVAVRLRELIRIQVRVFTDHYPAAFVYLQHVGRPRSPAFALFDDMDRQYVSAIESLIAEGARNGELSLPGSPRIAARAIVGMLDWMQHWFVPRGTDADQALADEMFALVLGGLLAGGGVHGLSGALAAPPRPTRATSGKSVRG</sequence>
<dbReference type="Gene3D" id="1.10.357.10">
    <property type="entry name" value="Tetracycline Repressor, domain 2"/>
    <property type="match status" value="1"/>
</dbReference>
<dbReference type="PRINTS" id="PR00455">
    <property type="entry name" value="HTHTETR"/>
</dbReference>
<gene>
    <name evidence="7" type="ORF">JOF36_003471</name>
</gene>
<dbReference type="PANTHER" id="PTHR30055:SF175">
    <property type="entry name" value="HTH-TYPE TRANSCRIPTIONAL REPRESSOR KSTR2"/>
    <property type="match status" value="1"/>
</dbReference>
<evidence type="ECO:0000259" key="6">
    <source>
        <dbReference type="PROSITE" id="PS50977"/>
    </source>
</evidence>
<dbReference type="InterPro" id="IPR001647">
    <property type="entry name" value="HTH_TetR"/>
</dbReference>
<evidence type="ECO:0000256" key="2">
    <source>
        <dbReference type="ARBA" id="ARBA00023015"/>
    </source>
</evidence>
<dbReference type="PANTHER" id="PTHR30055">
    <property type="entry name" value="HTH-TYPE TRANSCRIPTIONAL REGULATOR RUTR"/>
    <property type="match status" value="1"/>
</dbReference>
<dbReference type="InterPro" id="IPR036271">
    <property type="entry name" value="Tet_transcr_reg_TetR-rel_C_sf"/>
</dbReference>
<accession>A0ABS4VV15</accession>
<dbReference type="SUPFAM" id="SSF46689">
    <property type="entry name" value="Homeodomain-like"/>
    <property type="match status" value="1"/>
</dbReference>
<feature type="DNA-binding region" description="H-T-H motif" evidence="5">
    <location>
        <begin position="27"/>
        <end position="46"/>
    </location>
</feature>
<protein>
    <submittedName>
        <fullName evidence="7">AcrR family transcriptional regulator</fullName>
    </submittedName>
</protein>
<dbReference type="Pfam" id="PF17932">
    <property type="entry name" value="TetR_C_24"/>
    <property type="match status" value="1"/>
</dbReference>
<keyword evidence="1" id="KW-0678">Repressor</keyword>
<dbReference type="InterPro" id="IPR009057">
    <property type="entry name" value="Homeodomain-like_sf"/>
</dbReference>